<dbReference type="RefSeq" id="WP_184111959.1">
    <property type="nucleotide sequence ID" value="NZ_JACHNY010000001.1"/>
</dbReference>
<evidence type="ECO:0000313" key="3">
    <source>
        <dbReference type="Proteomes" id="UP000574769"/>
    </source>
</evidence>
<keyword evidence="3" id="KW-1185">Reference proteome</keyword>
<evidence type="ECO:0008006" key="4">
    <source>
        <dbReference type="Google" id="ProtNLM"/>
    </source>
</evidence>
<gene>
    <name evidence="2" type="ORF">GGQ96_000946</name>
</gene>
<evidence type="ECO:0000313" key="2">
    <source>
        <dbReference type="EMBL" id="MBB4616840.1"/>
    </source>
</evidence>
<name>A0A7W7AH05_9SPHN</name>
<dbReference type="AlphaFoldDB" id="A0A7W7AH05"/>
<organism evidence="2 3">
    <name type="scientific">Sphingomonas abaci</name>
    <dbReference type="NCBI Taxonomy" id="237611"/>
    <lineage>
        <taxon>Bacteria</taxon>
        <taxon>Pseudomonadati</taxon>
        <taxon>Pseudomonadota</taxon>
        <taxon>Alphaproteobacteria</taxon>
        <taxon>Sphingomonadales</taxon>
        <taxon>Sphingomonadaceae</taxon>
        <taxon>Sphingomonas</taxon>
    </lineage>
</organism>
<proteinExistence type="predicted"/>
<protein>
    <recommendedName>
        <fullName evidence="4">Lipoprotein</fullName>
    </recommendedName>
</protein>
<feature type="chain" id="PRO_5031043126" description="Lipoprotein" evidence="1">
    <location>
        <begin position="20"/>
        <end position="173"/>
    </location>
</feature>
<dbReference type="Proteomes" id="UP000574769">
    <property type="component" value="Unassembled WGS sequence"/>
</dbReference>
<dbReference type="Gene3D" id="3.40.1420.10">
    <property type="entry name" value="Inhibitor of vertebrate lysozyme"/>
    <property type="match status" value="1"/>
</dbReference>
<accession>A0A7W7AH05</accession>
<feature type="signal peptide" evidence="1">
    <location>
        <begin position="1"/>
        <end position="19"/>
    </location>
</feature>
<sequence length="173" mass="18259">MRPCLLLSFATLALTAPLAGCGTREPDASEAAPGNFVPPVTRAPSPVAGQDNRTPLSAYIGHYPQDAVGGVSFFDRTEVANALVDAVADETLRHQITGRDTVSVPIFAQGGMIAAHGCEPHDCGDHDWTVLIPRDGDRTRAAVCHHDAATMGDTSRWMTRAGTQTRPGDCPQA</sequence>
<reference evidence="2 3" key="1">
    <citation type="submission" date="2020-08" db="EMBL/GenBank/DDBJ databases">
        <title>Genomic Encyclopedia of Type Strains, Phase IV (KMG-IV): sequencing the most valuable type-strain genomes for metagenomic binning, comparative biology and taxonomic classification.</title>
        <authorList>
            <person name="Goeker M."/>
        </authorList>
    </citation>
    <scope>NUCLEOTIDE SEQUENCE [LARGE SCALE GENOMIC DNA]</scope>
    <source>
        <strain evidence="2 3">DSM 15867</strain>
    </source>
</reference>
<keyword evidence="1" id="KW-0732">Signal</keyword>
<dbReference type="EMBL" id="JACHNY010000001">
    <property type="protein sequence ID" value="MBB4616840.1"/>
    <property type="molecule type" value="Genomic_DNA"/>
</dbReference>
<dbReference type="InterPro" id="IPR036501">
    <property type="entry name" value="Inhibitor_vert_lysozyme_sf"/>
</dbReference>
<evidence type="ECO:0000256" key="1">
    <source>
        <dbReference type="SAM" id="SignalP"/>
    </source>
</evidence>
<comment type="caution">
    <text evidence="2">The sequence shown here is derived from an EMBL/GenBank/DDBJ whole genome shotgun (WGS) entry which is preliminary data.</text>
</comment>
<dbReference type="SUPFAM" id="SSF89872">
    <property type="entry name" value="Inhibitor of vertebrate lysozyme, Ivy"/>
    <property type="match status" value="1"/>
</dbReference>